<dbReference type="STRING" id="1150626.PHAMO_470037"/>
<dbReference type="eggNOG" id="COG3385">
    <property type="taxonomic scope" value="Bacteria"/>
</dbReference>
<dbReference type="InterPro" id="IPR014737">
    <property type="entry name" value="Transposase_Tn5-like_C"/>
</dbReference>
<sequence>MTMLNRSSPSADPGVALTKEEAVLLDRLVLDKPAAHEPQKTLDAYLIKIARLGGYLARASDPPPGNMVMWRGLSRLTDIKLGAMLALDGLVGN</sequence>
<proteinExistence type="predicted"/>
<keyword evidence="2" id="KW-1185">Reference proteome</keyword>
<dbReference type="SUPFAM" id="SSF53098">
    <property type="entry name" value="Ribonuclease H-like"/>
    <property type="match status" value="1"/>
</dbReference>
<gene>
    <name evidence="1" type="ORF">PHAMO_470037</name>
</gene>
<dbReference type="RefSeq" id="WP_002730587.1">
    <property type="nucleotide sequence ID" value="NZ_CAHP01000042.1"/>
</dbReference>
<organism evidence="1 2">
    <name type="scientific">Magnetospirillum molischianum DSM 120</name>
    <dbReference type="NCBI Taxonomy" id="1150626"/>
    <lineage>
        <taxon>Bacteria</taxon>
        <taxon>Pseudomonadati</taxon>
        <taxon>Pseudomonadota</taxon>
        <taxon>Alphaproteobacteria</taxon>
        <taxon>Rhodospirillales</taxon>
        <taxon>Rhodospirillaceae</taxon>
        <taxon>Magnetospirillum</taxon>
    </lineage>
</organism>
<dbReference type="Gene3D" id="1.10.740.10">
    <property type="entry name" value="Transferase Inhibitor Protein From Tn5, Chain"/>
    <property type="match status" value="1"/>
</dbReference>
<dbReference type="EMBL" id="CAHP01000042">
    <property type="protein sequence ID" value="CCG42786.1"/>
    <property type="molecule type" value="Genomic_DNA"/>
</dbReference>
<dbReference type="AlphaFoldDB" id="H8FWP8"/>
<comment type="caution">
    <text evidence="1">The sequence shown here is derived from an EMBL/GenBank/DDBJ whole genome shotgun (WGS) entry which is preliminary data.</text>
</comment>
<dbReference type="Proteomes" id="UP000004169">
    <property type="component" value="Unassembled WGS sequence"/>
</dbReference>
<dbReference type="InterPro" id="IPR012337">
    <property type="entry name" value="RNaseH-like_sf"/>
</dbReference>
<protein>
    <submittedName>
        <fullName evidence="1">Transposase</fullName>
    </submittedName>
</protein>
<evidence type="ECO:0000313" key="2">
    <source>
        <dbReference type="Proteomes" id="UP000004169"/>
    </source>
</evidence>
<evidence type="ECO:0000313" key="1">
    <source>
        <dbReference type="EMBL" id="CCG42786.1"/>
    </source>
</evidence>
<name>H8FWP8_MAGML</name>
<reference evidence="1 2" key="1">
    <citation type="journal article" date="2012" name="J. Bacteriol.">
        <title>Draft Genome Sequence of the Purple Photosynthetic Bacterium Phaeospirillum molischianum DSM120, a Particularly Versatile Bacterium.</title>
        <authorList>
            <person name="Duquesne K."/>
            <person name="Prima V."/>
            <person name="Ji B."/>
            <person name="Rouy Z."/>
            <person name="Medigue C."/>
            <person name="Talla E."/>
            <person name="Sturgis J.N."/>
        </authorList>
    </citation>
    <scope>NUCLEOTIDE SEQUENCE [LARGE SCALE GENOMIC DNA]</scope>
    <source>
        <strain evidence="2">DSM120</strain>
    </source>
</reference>
<accession>H8FWP8</accession>